<dbReference type="RefSeq" id="WP_129400483.1">
    <property type="nucleotide sequence ID" value="NZ_SDWT01000001.1"/>
</dbReference>
<protein>
    <submittedName>
        <fullName evidence="3">VanZ family protein</fullName>
    </submittedName>
</protein>
<accession>A0A4Q2S0J6</accession>
<evidence type="ECO:0000259" key="2">
    <source>
        <dbReference type="Pfam" id="PF04892"/>
    </source>
</evidence>
<evidence type="ECO:0000313" key="4">
    <source>
        <dbReference type="Proteomes" id="UP000294071"/>
    </source>
</evidence>
<dbReference type="PANTHER" id="PTHR36834">
    <property type="entry name" value="MEMBRANE PROTEIN-RELATED"/>
    <property type="match status" value="1"/>
</dbReference>
<dbReference type="PANTHER" id="PTHR36834:SF1">
    <property type="entry name" value="INTEGRAL MEMBRANE PROTEIN"/>
    <property type="match status" value="1"/>
</dbReference>
<feature type="transmembrane region" description="Helical" evidence="1">
    <location>
        <begin position="146"/>
        <end position="169"/>
    </location>
</feature>
<dbReference type="EMBL" id="SDWT01000001">
    <property type="protein sequence ID" value="RYB95140.1"/>
    <property type="molecule type" value="Genomic_DNA"/>
</dbReference>
<dbReference type="AlphaFoldDB" id="A0A4Q2S0J6"/>
<dbReference type="InterPro" id="IPR006976">
    <property type="entry name" value="VanZ-like"/>
</dbReference>
<evidence type="ECO:0000256" key="1">
    <source>
        <dbReference type="SAM" id="Phobius"/>
    </source>
</evidence>
<organism evidence="3 4">
    <name type="scientific">Nocardioides oleivorans</name>
    <dbReference type="NCBI Taxonomy" id="273676"/>
    <lineage>
        <taxon>Bacteria</taxon>
        <taxon>Bacillati</taxon>
        <taxon>Actinomycetota</taxon>
        <taxon>Actinomycetes</taxon>
        <taxon>Propionibacteriales</taxon>
        <taxon>Nocardioidaceae</taxon>
        <taxon>Nocardioides</taxon>
    </lineage>
</organism>
<keyword evidence="4" id="KW-1185">Reference proteome</keyword>
<name>A0A4Q2S0J6_9ACTN</name>
<feature type="transmembrane region" description="Helical" evidence="1">
    <location>
        <begin position="112"/>
        <end position="134"/>
    </location>
</feature>
<reference evidence="3 4" key="1">
    <citation type="submission" date="2019-01" db="EMBL/GenBank/DDBJ databases">
        <title>Novel species of Nocardioides.</title>
        <authorList>
            <person name="Liu Q."/>
            <person name="Xin Y.-H."/>
        </authorList>
    </citation>
    <scope>NUCLEOTIDE SEQUENCE [LARGE SCALE GENOMIC DNA]</scope>
    <source>
        <strain evidence="3 4">CGMCC 4.6882</strain>
    </source>
</reference>
<sequence length="178" mass="18814">MFGEVPVLPVVVPLGAAVCLLLVWRLRSRGSFSWPRATVALALGVYAAGIVANTVFPIFRDKPARTAEWDTYLALTPVAGYGVADAVTNVVVFTPLGMLVALVLARPSWWRVVAVAAAVSLGIEVTQYVTALTLGGGHVADLNDLLFNVVGGALGHGLLAAVTRVPAVARLVDLFRWR</sequence>
<gene>
    <name evidence="3" type="ORF">EUA93_12770</name>
</gene>
<keyword evidence="1" id="KW-1133">Transmembrane helix</keyword>
<keyword evidence="1" id="KW-0812">Transmembrane</keyword>
<evidence type="ECO:0000313" key="3">
    <source>
        <dbReference type="EMBL" id="RYB95140.1"/>
    </source>
</evidence>
<dbReference type="Proteomes" id="UP000294071">
    <property type="component" value="Unassembled WGS sequence"/>
</dbReference>
<feature type="transmembrane region" description="Helical" evidence="1">
    <location>
        <begin position="38"/>
        <end position="59"/>
    </location>
</feature>
<feature type="transmembrane region" description="Helical" evidence="1">
    <location>
        <begin position="79"/>
        <end position="105"/>
    </location>
</feature>
<dbReference type="Pfam" id="PF04892">
    <property type="entry name" value="VanZ"/>
    <property type="match status" value="1"/>
</dbReference>
<feature type="domain" description="VanZ-like" evidence="2">
    <location>
        <begin position="74"/>
        <end position="160"/>
    </location>
</feature>
<proteinExistence type="predicted"/>
<feature type="transmembrane region" description="Helical" evidence="1">
    <location>
        <begin position="6"/>
        <end position="26"/>
    </location>
</feature>
<comment type="caution">
    <text evidence="3">The sequence shown here is derived from an EMBL/GenBank/DDBJ whole genome shotgun (WGS) entry which is preliminary data.</text>
</comment>
<keyword evidence="1" id="KW-0472">Membrane</keyword>
<dbReference type="OrthoDB" id="3296153at2"/>
<dbReference type="InterPro" id="IPR053150">
    <property type="entry name" value="Teicoplanin_resist-assoc"/>
</dbReference>